<accession>A0A9N9L7A6</accession>
<sequence length="68" mass="7799">MANNSHFHSPNNPWILFVNVRFPYHHNIEHSNNLAIQIEYAALRIPIFNISSHHPGRQKLSALSSEGI</sequence>
<proteinExistence type="predicted"/>
<keyword evidence="2" id="KW-1185">Reference proteome</keyword>
<dbReference type="AlphaFoldDB" id="A0A9N9L7A6"/>
<gene>
    <name evidence="1" type="ORF">HYFRA_00001251</name>
</gene>
<evidence type="ECO:0000313" key="2">
    <source>
        <dbReference type="Proteomes" id="UP000696280"/>
    </source>
</evidence>
<dbReference type="EMBL" id="CAJVRL010000092">
    <property type="protein sequence ID" value="CAG8959353.1"/>
    <property type="molecule type" value="Genomic_DNA"/>
</dbReference>
<evidence type="ECO:0000313" key="1">
    <source>
        <dbReference type="EMBL" id="CAG8959353.1"/>
    </source>
</evidence>
<comment type="caution">
    <text evidence="1">The sequence shown here is derived from an EMBL/GenBank/DDBJ whole genome shotgun (WGS) entry which is preliminary data.</text>
</comment>
<name>A0A9N9L7A6_9HELO</name>
<protein>
    <submittedName>
        <fullName evidence="1">Uncharacterized protein</fullName>
    </submittedName>
</protein>
<dbReference type="Proteomes" id="UP000696280">
    <property type="component" value="Unassembled WGS sequence"/>
</dbReference>
<organism evidence="1 2">
    <name type="scientific">Hymenoscyphus fraxineus</name>
    <dbReference type="NCBI Taxonomy" id="746836"/>
    <lineage>
        <taxon>Eukaryota</taxon>
        <taxon>Fungi</taxon>
        <taxon>Dikarya</taxon>
        <taxon>Ascomycota</taxon>
        <taxon>Pezizomycotina</taxon>
        <taxon>Leotiomycetes</taxon>
        <taxon>Helotiales</taxon>
        <taxon>Helotiaceae</taxon>
        <taxon>Hymenoscyphus</taxon>
    </lineage>
</organism>
<reference evidence="1" key="1">
    <citation type="submission" date="2021-07" db="EMBL/GenBank/DDBJ databases">
        <authorList>
            <person name="Durling M."/>
        </authorList>
    </citation>
    <scope>NUCLEOTIDE SEQUENCE</scope>
</reference>